<gene>
    <name evidence="5" type="ORF">SAMN04487949_0803</name>
</gene>
<dbReference type="Proteomes" id="UP000199451">
    <property type="component" value="Unassembled WGS sequence"/>
</dbReference>
<evidence type="ECO:0000256" key="1">
    <source>
        <dbReference type="ARBA" id="ARBA00022723"/>
    </source>
</evidence>
<reference evidence="6" key="1">
    <citation type="submission" date="2016-10" db="EMBL/GenBank/DDBJ databases">
        <authorList>
            <person name="Varghese N."/>
            <person name="Submissions S."/>
        </authorList>
    </citation>
    <scope>NUCLEOTIDE SEQUENCE [LARGE SCALE GENOMIC DNA]</scope>
    <source>
        <strain evidence="6">CGMCC 1.10119</strain>
    </source>
</reference>
<sequence length="61" mass="6762">MVTCERCGETLTEPRPCSYCGSQFCADHRLPESHDCAGLDEWRDTGGHFDSGFDDSMSAED</sequence>
<dbReference type="SUPFAM" id="SSF118310">
    <property type="entry name" value="AN1-like Zinc finger"/>
    <property type="match status" value="1"/>
</dbReference>
<evidence type="ECO:0000313" key="6">
    <source>
        <dbReference type="Proteomes" id="UP000199451"/>
    </source>
</evidence>
<dbReference type="Pfam" id="PF01428">
    <property type="entry name" value="zf-AN1"/>
    <property type="match status" value="1"/>
</dbReference>
<dbReference type="OrthoDB" id="26567at2157"/>
<evidence type="ECO:0000259" key="4">
    <source>
        <dbReference type="SMART" id="SM00154"/>
    </source>
</evidence>
<evidence type="ECO:0000256" key="3">
    <source>
        <dbReference type="ARBA" id="ARBA00022833"/>
    </source>
</evidence>
<protein>
    <submittedName>
        <fullName evidence="5">AN1-like Zinc finger</fullName>
    </submittedName>
</protein>
<evidence type="ECO:0000313" key="5">
    <source>
        <dbReference type="EMBL" id="SDM08938.1"/>
    </source>
</evidence>
<dbReference type="AlphaFoldDB" id="A0A1G9QD31"/>
<dbReference type="Gene3D" id="4.10.1110.10">
    <property type="entry name" value="AN1-like Zinc finger"/>
    <property type="match status" value="1"/>
</dbReference>
<proteinExistence type="predicted"/>
<keyword evidence="1" id="KW-0479">Metal-binding</keyword>
<keyword evidence="2" id="KW-0863">Zinc-finger</keyword>
<feature type="domain" description="AN1-type" evidence="4">
    <location>
        <begin position="4"/>
        <end position="41"/>
    </location>
</feature>
<evidence type="ECO:0000256" key="2">
    <source>
        <dbReference type="ARBA" id="ARBA00022771"/>
    </source>
</evidence>
<dbReference type="EMBL" id="FNHL01000001">
    <property type="protein sequence ID" value="SDM08938.1"/>
    <property type="molecule type" value="Genomic_DNA"/>
</dbReference>
<dbReference type="STRING" id="660521.SAMN04487949_0803"/>
<dbReference type="InterPro" id="IPR035896">
    <property type="entry name" value="AN1-like_Znf"/>
</dbReference>
<accession>A0A1G9QD31</accession>
<organism evidence="5 6">
    <name type="scientific">Halogranum gelatinilyticum</name>
    <dbReference type="NCBI Taxonomy" id="660521"/>
    <lineage>
        <taxon>Archaea</taxon>
        <taxon>Methanobacteriati</taxon>
        <taxon>Methanobacteriota</taxon>
        <taxon>Stenosarchaea group</taxon>
        <taxon>Halobacteria</taxon>
        <taxon>Halobacteriales</taxon>
        <taxon>Haloferacaceae</taxon>
    </lineage>
</organism>
<name>A0A1G9QD31_9EURY</name>
<keyword evidence="3" id="KW-0862">Zinc</keyword>
<dbReference type="GO" id="GO:0008270">
    <property type="term" value="F:zinc ion binding"/>
    <property type="evidence" value="ECO:0007669"/>
    <property type="project" value="UniProtKB-KW"/>
</dbReference>
<dbReference type="RefSeq" id="WP_089694291.1">
    <property type="nucleotide sequence ID" value="NZ_FNHL01000001.1"/>
</dbReference>
<keyword evidence="6" id="KW-1185">Reference proteome</keyword>
<dbReference type="SMART" id="SM00154">
    <property type="entry name" value="ZnF_AN1"/>
    <property type="match status" value="1"/>
</dbReference>
<dbReference type="InterPro" id="IPR000058">
    <property type="entry name" value="Znf_AN1"/>
</dbReference>